<evidence type="ECO:0000313" key="1">
    <source>
        <dbReference type="EMBL" id="KAJ4724638.1"/>
    </source>
</evidence>
<comment type="caution">
    <text evidence="1">The sequence shown here is derived from an EMBL/GenBank/DDBJ whole genome shotgun (WGS) entry which is preliminary data.</text>
</comment>
<name>A0ACC1YM83_MELAZ</name>
<gene>
    <name evidence="1" type="ORF">OWV82_003605</name>
</gene>
<accession>A0ACC1YM83</accession>
<dbReference type="Proteomes" id="UP001164539">
    <property type="component" value="Chromosome 2"/>
</dbReference>
<reference evidence="1 2" key="1">
    <citation type="journal article" date="2023" name="Science">
        <title>Complex scaffold remodeling in plant triterpene biosynthesis.</title>
        <authorList>
            <person name="De La Pena R."/>
            <person name="Hodgson H."/>
            <person name="Liu J.C."/>
            <person name="Stephenson M.J."/>
            <person name="Martin A.C."/>
            <person name="Owen C."/>
            <person name="Harkess A."/>
            <person name="Leebens-Mack J."/>
            <person name="Jimenez L.E."/>
            <person name="Osbourn A."/>
            <person name="Sattely E.S."/>
        </authorList>
    </citation>
    <scope>NUCLEOTIDE SEQUENCE [LARGE SCALE GENOMIC DNA]</scope>
    <source>
        <strain evidence="2">cv. JPN11</strain>
        <tissue evidence="1">Leaf</tissue>
    </source>
</reference>
<keyword evidence="2" id="KW-1185">Reference proteome</keyword>
<protein>
    <submittedName>
        <fullName evidence="1">Inactive protein RESTRICTED TEV MOVEMENT 2-like</fullName>
    </submittedName>
</protein>
<feature type="non-terminal residue" evidence="1">
    <location>
        <position position="1"/>
    </location>
</feature>
<sequence>GKRIYTYIYIDISRIRYIQKEEKSIFIYIHLHISINKMDAKSRANKGDAVYEEFEPSTRWAREAKFDTLIVHLPGFKKEQLRVQTTSSRKLRIGGERSLGNNKWSRFQKEFLIDSNYDTNEISAKFEGGELHIKHPKIIAQADYKAADAKAEAEAKAKPEAEAEAKAQTEAPKTQKIESDHSKAEKKGKEQEQAREADASKTTSMEKQPSKKASGVRSASDNVDKTASRKGSEKKSGEDLSEERKSTSATEKMEKEKNLEDAAAKAEKEAAGSSNRSTDKFRVEEMKQALGWLVMEMKGQRKLVNMIVVVLLVLVAWVFTKRAVGSLGKSKN</sequence>
<dbReference type="EMBL" id="CM051395">
    <property type="protein sequence ID" value="KAJ4724638.1"/>
    <property type="molecule type" value="Genomic_DNA"/>
</dbReference>
<evidence type="ECO:0000313" key="2">
    <source>
        <dbReference type="Proteomes" id="UP001164539"/>
    </source>
</evidence>
<organism evidence="1 2">
    <name type="scientific">Melia azedarach</name>
    <name type="common">Chinaberry tree</name>
    <dbReference type="NCBI Taxonomy" id="155640"/>
    <lineage>
        <taxon>Eukaryota</taxon>
        <taxon>Viridiplantae</taxon>
        <taxon>Streptophyta</taxon>
        <taxon>Embryophyta</taxon>
        <taxon>Tracheophyta</taxon>
        <taxon>Spermatophyta</taxon>
        <taxon>Magnoliopsida</taxon>
        <taxon>eudicotyledons</taxon>
        <taxon>Gunneridae</taxon>
        <taxon>Pentapetalae</taxon>
        <taxon>rosids</taxon>
        <taxon>malvids</taxon>
        <taxon>Sapindales</taxon>
        <taxon>Meliaceae</taxon>
        <taxon>Melia</taxon>
    </lineage>
</organism>
<proteinExistence type="predicted"/>